<keyword evidence="2" id="KW-0813">Transport</keyword>
<protein>
    <recommendedName>
        <fullName evidence="2">Exocyst subunit Exo70 family protein</fullName>
    </recommendedName>
</protein>
<name>A0A8T1WCY4_9STRA</name>
<keyword evidence="2" id="KW-0653">Protein transport</keyword>
<comment type="similarity">
    <text evidence="2">Belongs to the EXO70 family.</text>
</comment>
<dbReference type="Proteomes" id="UP000694044">
    <property type="component" value="Unassembled WGS sequence"/>
</dbReference>
<keyword evidence="1 2" id="KW-0268">Exocytosis</keyword>
<dbReference type="GO" id="GO:0015031">
    <property type="term" value="P:protein transport"/>
    <property type="evidence" value="ECO:0007669"/>
    <property type="project" value="UniProtKB-KW"/>
</dbReference>
<dbReference type="GO" id="GO:0000145">
    <property type="term" value="C:exocyst"/>
    <property type="evidence" value="ECO:0007669"/>
    <property type="project" value="InterPro"/>
</dbReference>
<dbReference type="EMBL" id="JAGDFM010000024">
    <property type="protein sequence ID" value="KAG7391071.1"/>
    <property type="molecule type" value="Genomic_DNA"/>
</dbReference>
<evidence type="ECO:0000313" key="4">
    <source>
        <dbReference type="EMBL" id="KAG7391071.1"/>
    </source>
</evidence>
<evidence type="ECO:0000256" key="1">
    <source>
        <dbReference type="ARBA" id="ARBA00022483"/>
    </source>
</evidence>
<evidence type="ECO:0000313" key="5">
    <source>
        <dbReference type="Proteomes" id="UP000694044"/>
    </source>
</evidence>
<feature type="domain" description="Exocyst complex subunit Exo70 C-terminal" evidence="3">
    <location>
        <begin position="328"/>
        <end position="586"/>
    </location>
</feature>
<dbReference type="InterPro" id="IPR004140">
    <property type="entry name" value="Exo70"/>
</dbReference>
<dbReference type="PANTHER" id="PTHR12542">
    <property type="entry name" value="EXOCYST COMPLEX PROTEIN EXO70"/>
    <property type="match status" value="1"/>
</dbReference>
<keyword evidence="5" id="KW-1185">Reference proteome</keyword>
<dbReference type="OrthoDB" id="1922221at2759"/>
<evidence type="ECO:0000256" key="2">
    <source>
        <dbReference type="RuleBase" id="RU365026"/>
    </source>
</evidence>
<dbReference type="AlphaFoldDB" id="A0A8T1WCY4"/>
<dbReference type="Pfam" id="PF03081">
    <property type="entry name" value="Exo70_C"/>
    <property type="match status" value="1"/>
</dbReference>
<dbReference type="InterPro" id="IPR046364">
    <property type="entry name" value="Exo70_C"/>
</dbReference>
<evidence type="ECO:0000259" key="3">
    <source>
        <dbReference type="Pfam" id="PF03081"/>
    </source>
</evidence>
<proteinExistence type="inferred from homology"/>
<dbReference type="GO" id="GO:0006887">
    <property type="term" value="P:exocytosis"/>
    <property type="evidence" value="ECO:0007669"/>
    <property type="project" value="UniProtKB-KW"/>
</dbReference>
<comment type="function">
    <text evidence="2">Component of the exocyst complex.</text>
</comment>
<dbReference type="PANTHER" id="PTHR12542:SF41">
    <property type="entry name" value="EXOCYST COMPLEX COMPONENT 7"/>
    <property type="match status" value="1"/>
</dbReference>
<dbReference type="GO" id="GO:0005546">
    <property type="term" value="F:phosphatidylinositol-4,5-bisphosphate binding"/>
    <property type="evidence" value="ECO:0007669"/>
    <property type="project" value="InterPro"/>
</dbReference>
<gene>
    <name evidence="4" type="primary">EXOC7</name>
    <name evidence="4" type="ORF">PHYPSEUDO_005838</name>
</gene>
<comment type="caution">
    <text evidence="4">The sequence shown here is derived from an EMBL/GenBank/DDBJ whole genome shotgun (WGS) entry which is preliminary data.</text>
</comment>
<sequence length="611" mass="68498">MEVYGAYGDGVARIREAVLENQLQMRQVEQSLRGFQRGLLGVEREMLPVYKLTEQLRGTQKNIDLSVQQLRQINENFVAAHELAPVLLNGSKFDQDEYVKALQKLLVAIAFLEGHRSYEGSVKALDQAKELLAQVRRKCMADFVSVVSVLSRGERDDDGHLKWIEPSKHDVARAAQLLDCLLLSGLNQTELLREYGNQRFDVIRMFLREDPSGSSMGFDLNNPVTALAKGLKDIEVTIEAEKVLAELIYANEELANGAFRYSAHQVLESWKKDVDLSLHSPKQLDAVKLLLVHDLLLSRLEALEAAVLPPLLLRDREGKGLGDPWVLSKAVNAIVIDLAATAKQKLFNFQPGLAEASGDRTVTRDGNVHPISSHTLNFLRKMCDQAKPLKVLLAKDSDVSSVAFVDTVVTQLIEALTLKADQLKGRDSLKQLFLVNNFGYVANSLPHCPQPDDADLEKQLHGIIKPRVEAMRNDSLGAFIHLSYVSFKEYLKDPTETLQYAKGGNVLTLESGRLLKEKFSKFNDQLEELYKTQRTYVVAEVPIRQHLIRTAVDTIIPAYKAFYEKYSAIQFSRKHASKYLKYTPQAAQVLLKELFSGEVSPGDKRSEVSSS</sequence>
<organism evidence="4 5">
    <name type="scientific">Phytophthora pseudosyringae</name>
    <dbReference type="NCBI Taxonomy" id="221518"/>
    <lineage>
        <taxon>Eukaryota</taxon>
        <taxon>Sar</taxon>
        <taxon>Stramenopiles</taxon>
        <taxon>Oomycota</taxon>
        <taxon>Peronosporomycetes</taxon>
        <taxon>Peronosporales</taxon>
        <taxon>Peronosporaceae</taxon>
        <taxon>Phytophthora</taxon>
    </lineage>
</organism>
<reference evidence="4" key="1">
    <citation type="submission" date="2021-02" db="EMBL/GenBank/DDBJ databases">
        <authorList>
            <person name="Palmer J.M."/>
        </authorList>
    </citation>
    <scope>NUCLEOTIDE SEQUENCE</scope>
    <source>
        <strain evidence="4">SCRP734</strain>
    </source>
</reference>
<accession>A0A8T1WCY4</accession>